<evidence type="ECO:0000313" key="4">
    <source>
        <dbReference type="Proteomes" id="UP000193498"/>
    </source>
</evidence>
<name>A0A1Y1YMZ8_9FUNG</name>
<feature type="chain" id="PRO_5012260023" description="Extracellular membrane protein CFEM domain-containing protein" evidence="2">
    <location>
        <begin position="19"/>
        <end position="152"/>
    </location>
</feature>
<evidence type="ECO:0000313" key="3">
    <source>
        <dbReference type="EMBL" id="ORX99381.1"/>
    </source>
</evidence>
<dbReference type="EMBL" id="MCFE01000098">
    <property type="protein sequence ID" value="ORX99381.1"/>
    <property type="molecule type" value="Genomic_DNA"/>
</dbReference>
<accession>A0A1Y1YMZ8</accession>
<sequence length="152" mass="16370">MRFSTLVAAAALVCGAHAAELYIPKEVDEKHCSMPATYNSCVANLETMACDRNDIDCNCRQAKGYVHCTYYCPKDPGVQAYFSYQQSVVERYCPYYTSTPTPSPTPTEPSSPSSLSGDSNPSTTPLSILNGASKTDCLSLALILSAGLLFVM</sequence>
<organism evidence="3 4">
    <name type="scientific">Basidiobolus meristosporus CBS 931.73</name>
    <dbReference type="NCBI Taxonomy" id="1314790"/>
    <lineage>
        <taxon>Eukaryota</taxon>
        <taxon>Fungi</taxon>
        <taxon>Fungi incertae sedis</taxon>
        <taxon>Zoopagomycota</taxon>
        <taxon>Entomophthoromycotina</taxon>
        <taxon>Basidiobolomycetes</taxon>
        <taxon>Basidiobolales</taxon>
        <taxon>Basidiobolaceae</taxon>
        <taxon>Basidiobolus</taxon>
    </lineage>
</organism>
<feature type="signal peptide" evidence="2">
    <location>
        <begin position="1"/>
        <end position="18"/>
    </location>
</feature>
<dbReference type="AlphaFoldDB" id="A0A1Y1YMZ8"/>
<reference evidence="3 4" key="1">
    <citation type="submission" date="2016-07" db="EMBL/GenBank/DDBJ databases">
        <title>Pervasive Adenine N6-methylation of Active Genes in Fungi.</title>
        <authorList>
            <consortium name="DOE Joint Genome Institute"/>
            <person name="Mondo S.J."/>
            <person name="Dannebaum R.O."/>
            <person name="Kuo R.C."/>
            <person name="Labutti K."/>
            <person name="Haridas S."/>
            <person name="Kuo A."/>
            <person name="Salamov A."/>
            <person name="Ahrendt S.R."/>
            <person name="Lipzen A."/>
            <person name="Sullivan W."/>
            <person name="Andreopoulos W.B."/>
            <person name="Clum A."/>
            <person name="Lindquist E."/>
            <person name="Daum C."/>
            <person name="Ramamoorthy G.K."/>
            <person name="Gryganskyi A."/>
            <person name="Culley D."/>
            <person name="Magnuson J.K."/>
            <person name="James T.Y."/>
            <person name="O'Malley M.A."/>
            <person name="Stajich J.E."/>
            <person name="Spatafora J.W."/>
            <person name="Visel A."/>
            <person name="Grigoriev I.V."/>
        </authorList>
    </citation>
    <scope>NUCLEOTIDE SEQUENCE [LARGE SCALE GENOMIC DNA]</scope>
    <source>
        <strain evidence="3 4">CBS 931.73</strain>
    </source>
</reference>
<evidence type="ECO:0000256" key="1">
    <source>
        <dbReference type="SAM" id="MobiDB-lite"/>
    </source>
</evidence>
<comment type="caution">
    <text evidence="3">The sequence shown here is derived from an EMBL/GenBank/DDBJ whole genome shotgun (WGS) entry which is preliminary data.</text>
</comment>
<protein>
    <recommendedName>
        <fullName evidence="5">Extracellular membrane protein CFEM domain-containing protein</fullName>
    </recommendedName>
</protein>
<proteinExistence type="predicted"/>
<keyword evidence="4" id="KW-1185">Reference proteome</keyword>
<dbReference type="InParanoid" id="A0A1Y1YMZ8"/>
<dbReference type="Proteomes" id="UP000193498">
    <property type="component" value="Unassembled WGS sequence"/>
</dbReference>
<evidence type="ECO:0000256" key="2">
    <source>
        <dbReference type="SAM" id="SignalP"/>
    </source>
</evidence>
<feature type="compositionally biased region" description="Low complexity" evidence="1">
    <location>
        <begin position="110"/>
        <end position="122"/>
    </location>
</feature>
<gene>
    <name evidence="3" type="ORF">K493DRAFT_335783</name>
</gene>
<feature type="region of interest" description="Disordered" evidence="1">
    <location>
        <begin position="99"/>
        <end position="122"/>
    </location>
</feature>
<keyword evidence="2" id="KW-0732">Signal</keyword>
<evidence type="ECO:0008006" key="5">
    <source>
        <dbReference type="Google" id="ProtNLM"/>
    </source>
</evidence>